<evidence type="ECO:0000313" key="2">
    <source>
        <dbReference type="EMBL" id="KAK8493266.1"/>
    </source>
</evidence>
<dbReference type="Proteomes" id="UP001472677">
    <property type="component" value="Unassembled WGS sequence"/>
</dbReference>
<dbReference type="EMBL" id="JBBPBM010000627">
    <property type="protein sequence ID" value="KAK8493266.1"/>
    <property type="molecule type" value="Genomic_DNA"/>
</dbReference>
<accession>A0ABR2AIZ8</accession>
<protein>
    <submittedName>
        <fullName evidence="2">Uncharacterized protein</fullName>
    </submittedName>
</protein>
<organism evidence="2 3">
    <name type="scientific">Hibiscus sabdariffa</name>
    <name type="common">roselle</name>
    <dbReference type="NCBI Taxonomy" id="183260"/>
    <lineage>
        <taxon>Eukaryota</taxon>
        <taxon>Viridiplantae</taxon>
        <taxon>Streptophyta</taxon>
        <taxon>Embryophyta</taxon>
        <taxon>Tracheophyta</taxon>
        <taxon>Spermatophyta</taxon>
        <taxon>Magnoliopsida</taxon>
        <taxon>eudicotyledons</taxon>
        <taxon>Gunneridae</taxon>
        <taxon>Pentapetalae</taxon>
        <taxon>rosids</taxon>
        <taxon>malvids</taxon>
        <taxon>Malvales</taxon>
        <taxon>Malvaceae</taxon>
        <taxon>Malvoideae</taxon>
        <taxon>Hibiscus</taxon>
    </lineage>
</organism>
<feature type="region of interest" description="Disordered" evidence="1">
    <location>
        <begin position="1"/>
        <end position="43"/>
    </location>
</feature>
<keyword evidence="3" id="KW-1185">Reference proteome</keyword>
<gene>
    <name evidence="2" type="ORF">V6N12_055785</name>
</gene>
<evidence type="ECO:0000256" key="1">
    <source>
        <dbReference type="SAM" id="MobiDB-lite"/>
    </source>
</evidence>
<comment type="caution">
    <text evidence="2">The sequence shown here is derived from an EMBL/GenBank/DDBJ whole genome shotgun (WGS) entry which is preliminary data.</text>
</comment>
<evidence type="ECO:0000313" key="3">
    <source>
        <dbReference type="Proteomes" id="UP001472677"/>
    </source>
</evidence>
<proteinExistence type="predicted"/>
<name>A0ABR2AIZ8_9ROSI</name>
<sequence length="73" mass="8449">MAGKEKEFVEHANAKEKESIEHAKAKGKEEKGVDDAKDKEENRIEDESLGIKKKRVLMVKRIKKENKRLRCKG</sequence>
<reference evidence="2 3" key="1">
    <citation type="journal article" date="2024" name="G3 (Bethesda)">
        <title>Genome assembly of Hibiscus sabdariffa L. provides insights into metabolisms of medicinal natural products.</title>
        <authorList>
            <person name="Kim T."/>
        </authorList>
    </citation>
    <scope>NUCLEOTIDE SEQUENCE [LARGE SCALE GENOMIC DNA]</scope>
    <source>
        <strain evidence="2">TK-2024</strain>
        <tissue evidence="2">Old leaves</tissue>
    </source>
</reference>